<sequence>MPSRATITGTLLDAQLSPVSGGKVVAVLTGSDHFDGGVRIVSQKIEATTNERGEYQLELIVNGEGENAATAWDVTGYNAFVEPVFQSKGLFVATADPATMSEIERTSEINRKAARDGVLGRLIYVESLEEYQALPASQRRDSDTLLVLGA</sequence>
<dbReference type="Proteomes" id="UP000193017">
    <property type="component" value="Chromosome"/>
</dbReference>
<dbReference type="STRING" id="1945662.B0A89_11120"/>
<accession>A0A1W6D183</accession>
<keyword evidence="2" id="KW-1185">Reference proteome</keyword>
<dbReference type="OrthoDB" id="7777913at2"/>
<proteinExistence type="predicted"/>
<organism evidence="1 2">
    <name type="scientific">Paracoccus contaminans</name>
    <dbReference type="NCBI Taxonomy" id="1945662"/>
    <lineage>
        <taxon>Bacteria</taxon>
        <taxon>Pseudomonadati</taxon>
        <taxon>Pseudomonadota</taxon>
        <taxon>Alphaproteobacteria</taxon>
        <taxon>Rhodobacterales</taxon>
        <taxon>Paracoccaceae</taxon>
        <taxon>Paracoccus</taxon>
    </lineage>
</organism>
<evidence type="ECO:0000313" key="1">
    <source>
        <dbReference type="EMBL" id="ARJ70877.1"/>
    </source>
</evidence>
<dbReference type="AlphaFoldDB" id="A0A1W6D183"/>
<name>A0A1W6D183_9RHOB</name>
<protein>
    <submittedName>
        <fullName evidence="1">Uncharacterized protein</fullName>
    </submittedName>
</protein>
<reference evidence="1 2" key="1">
    <citation type="submission" date="2017-03" db="EMBL/GenBank/DDBJ databases">
        <title>Genome sequence of Paracoccus contaminans isolated from a water microcosm.</title>
        <authorList>
            <person name="Aurass P."/>
            <person name="Karste S."/>
            <person name="Trost E."/>
            <person name="Glaeser S.P."/>
            <person name="Kaempfer P."/>
            <person name="Flieger A."/>
        </authorList>
    </citation>
    <scope>NUCLEOTIDE SEQUENCE [LARGE SCALE GENOMIC DNA]</scope>
    <source>
        <strain evidence="2">RKI 16-01929T\LMG 29738T\CCM 8701T\CIP 111112T</strain>
    </source>
</reference>
<evidence type="ECO:0000313" key="2">
    <source>
        <dbReference type="Proteomes" id="UP000193017"/>
    </source>
</evidence>
<dbReference type="EMBL" id="CP020612">
    <property type="protein sequence ID" value="ARJ70877.1"/>
    <property type="molecule type" value="Genomic_DNA"/>
</dbReference>
<gene>
    <name evidence="1" type="ORF">B0A89_11120</name>
</gene>
<dbReference type="KEGG" id="pcon:B0A89_11120"/>